<dbReference type="SUPFAM" id="SSF51735">
    <property type="entry name" value="NAD(P)-binding Rossmann-fold domains"/>
    <property type="match status" value="1"/>
</dbReference>
<dbReference type="InterPro" id="IPR036291">
    <property type="entry name" value="NAD(P)-bd_dom_sf"/>
</dbReference>
<dbReference type="InterPro" id="IPR036047">
    <property type="entry name" value="F-box-like_dom_sf"/>
</dbReference>
<dbReference type="SUPFAM" id="SSF81383">
    <property type="entry name" value="F-box domain"/>
    <property type="match status" value="1"/>
</dbReference>
<proteinExistence type="predicted"/>
<dbReference type="Pfam" id="PF01370">
    <property type="entry name" value="Epimerase"/>
    <property type="match status" value="1"/>
</dbReference>
<dbReference type="PROSITE" id="PS50181">
    <property type="entry name" value="FBOX"/>
    <property type="match status" value="1"/>
</dbReference>
<dbReference type="Gene3D" id="3.40.50.720">
    <property type="entry name" value="NAD(P)-binding Rossmann-like Domain"/>
    <property type="match status" value="1"/>
</dbReference>
<evidence type="ECO:0000313" key="4">
    <source>
        <dbReference type="EMBL" id="KAJ0195137.1"/>
    </source>
</evidence>
<dbReference type="GO" id="GO:0016616">
    <property type="term" value="F:oxidoreductase activity, acting on the CH-OH group of donors, NAD or NADP as acceptor"/>
    <property type="evidence" value="ECO:0000318"/>
    <property type="project" value="GO_Central"/>
</dbReference>
<keyword evidence="5" id="KW-1185">Reference proteome</keyword>
<dbReference type="NCBIfam" id="TIGR01640">
    <property type="entry name" value="F_box_assoc_1"/>
    <property type="match status" value="1"/>
</dbReference>
<dbReference type="InterPro" id="IPR001810">
    <property type="entry name" value="F-box_dom"/>
</dbReference>
<dbReference type="InterPro" id="IPR006527">
    <property type="entry name" value="F-box-assoc_dom_typ1"/>
</dbReference>
<dbReference type="CDD" id="cd22157">
    <property type="entry name" value="F-box_AtFBW1-like"/>
    <property type="match status" value="1"/>
</dbReference>
<evidence type="ECO:0000256" key="2">
    <source>
        <dbReference type="ARBA" id="ARBA00023002"/>
    </source>
</evidence>
<organism evidence="4 5">
    <name type="scientific">Lactuca sativa</name>
    <name type="common">Garden lettuce</name>
    <dbReference type="NCBI Taxonomy" id="4236"/>
    <lineage>
        <taxon>Eukaryota</taxon>
        <taxon>Viridiplantae</taxon>
        <taxon>Streptophyta</taxon>
        <taxon>Embryophyta</taxon>
        <taxon>Tracheophyta</taxon>
        <taxon>Spermatophyta</taxon>
        <taxon>Magnoliopsida</taxon>
        <taxon>eudicotyledons</taxon>
        <taxon>Gunneridae</taxon>
        <taxon>Pentapetalae</taxon>
        <taxon>asterids</taxon>
        <taxon>campanulids</taxon>
        <taxon>Asterales</taxon>
        <taxon>Asteraceae</taxon>
        <taxon>Cichorioideae</taxon>
        <taxon>Cichorieae</taxon>
        <taxon>Lactucinae</taxon>
        <taxon>Lactuca</taxon>
    </lineage>
</organism>
<feature type="domain" description="F-box" evidence="3">
    <location>
        <begin position="5"/>
        <end position="50"/>
    </location>
</feature>
<evidence type="ECO:0000313" key="5">
    <source>
        <dbReference type="Proteomes" id="UP000235145"/>
    </source>
</evidence>
<dbReference type="EMBL" id="NBSK02000007">
    <property type="protein sequence ID" value="KAJ0195137.1"/>
    <property type="molecule type" value="Genomic_DNA"/>
</dbReference>
<evidence type="ECO:0000256" key="1">
    <source>
        <dbReference type="ARBA" id="ARBA00022857"/>
    </source>
</evidence>
<accession>A0A9R1X3W2</accession>
<sequence>MSRSPHSIFNLPQDVIFDILSRLPTKSLIQFTSVCTSSPPLISHPSFTKLHLSSSAAAADDQHLLVYYESTDYINQFYSFRSPITFQESLKLQIPYKNLHGYLRIVGSNKGVICFFDTNYYSNVGMVILWNPSIKKLKKIDDPSYILDRVSHFVVGFGFVSRTCEFKIVVIVYYLDNSNTNSVSVYSLGTDSWKKKEDNIAPCYLMRGWSNNVFVNGFVNWLACKQEIRGVSHEIMAFDLEDEIFHVLELPKNIRPSYNQVHLASYGESSSLTFCAHYLELNGEKWDMWVMSDYGVVDSWRKVCVISQPMLSIPPLLMKNDNEVLIVTNDGRLMLFDVNKNEMFDLKTCGLPRMYRAINYTASLALLHGTRSKRSKNRSRVCVTGGGGYIGSALVHSLLQSGYTVHATLRNLGDESKVGLLRGFPYAEDELHLFEADMYKPEEFEEAIQGCVFVFHVATPLLHTTGYKYNDTVEATISAVKIADICIRSRTVKRLIYTASVVAASPLKDDGSGYKITIDESCWTPLHLNIPYSNHLLKVEYTEAKTKAEQEMLKIGEEKASELEVVTLSCGLVGGRGHLPYAPDSLLVLISQIINPSTHYQSLKYLEELLGKIPILHIEDTCRAHIFCAETPLVNGRFLCSSSYISTAEIAKYFQENYPQLHLKHEYFEEHKTETKWGSKKLEDYGFGYKHNMKTILDDSLKCASVLNTLKSMSN</sequence>
<dbReference type="Pfam" id="PF07734">
    <property type="entry name" value="FBA_1"/>
    <property type="match status" value="1"/>
</dbReference>
<reference evidence="4 5" key="1">
    <citation type="journal article" date="2017" name="Nat. Commun.">
        <title>Genome assembly with in vitro proximity ligation data and whole-genome triplication in lettuce.</title>
        <authorList>
            <person name="Reyes-Chin-Wo S."/>
            <person name="Wang Z."/>
            <person name="Yang X."/>
            <person name="Kozik A."/>
            <person name="Arikit S."/>
            <person name="Song C."/>
            <person name="Xia L."/>
            <person name="Froenicke L."/>
            <person name="Lavelle D.O."/>
            <person name="Truco M.J."/>
            <person name="Xia R."/>
            <person name="Zhu S."/>
            <person name="Xu C."/>
            <person name="Xu H."/>
            <person name="Xu X."/>
            <person name="Cox K."/>
            <person name="Korf I."/>
            <person name="Meyers B.C."/>
            <person name="Michelmore R.W."/>
        </authorList>
    </citation>
    <scope>NUCLEOTIDE SEQUENCE [LARGE SCALE GENOMIC DNA]</scope>
    <source>
        <strain evidence="5">cv. Salinas</strain>
        <tissue evidence="4">Seedlings</tissue>
    </source>
</reference>
<dbReference type="AlphaFoldDB" id="A0A9R1X3W2"/>
<dbReference type="Proteomes" id="UP000235145">
    <property type="component" value="Unassembled WGS sequence"/>
</dbReference>
<evidence type="ECO:0000259" key="3">
    <source>
        <dbReference type="PROSITE" id="PS50181"/>
    </source>
</evidence>
<dbReference type="InterPro" id="IPR001509">
    <property type="entry name" value="Epimerase_deHydtase"/>
</dbReference>
<comment type="caution">
    <text evidence="4">The sequence shown here is derived from an EMBL/GenBank/DDBJ whole genome shotgun (WGS) entry which is preliminary data.</text>
</comment>
<dbReference type="PANTHER" id="PTHR10366">
    <property type="entry name" value="NAD DEPENDENT EPIMERASE/DEHYDRATASE"/>
    <property type="match status" value="1"/>
</dbReference>
<dbReference type="InterPro" id="IPR050425">
    <property type="entry name" value="NAD(P)_dehydrat-like"/>
</dbReference>
<dbReference type="InterPro" id="IPR017451">
    <property type="entry name" value="F-box-assoc_interact_dom"/>
</dbReference>
<dbReference type="FunFam" id="3.40.50.720:FF:000645">
    <property type="entry name" value="Anthocyanidin reductase ((2S)-flavan-3-ol-forming)"/>
    <property type="match status" value="1"/>
</dbReference>
<gene>
    <name evidence="4" type="ORF">LSAT_V11C700343500</name>
</gene>
<keyword evidence="1" id="KW-0521">NADP</keyword>
<dbReference type="Pfam" id="PF00646">
    <property type="entry name" value="F-box"/>
    <property type="match status" value="1"/>
</dbReference>
<name>A0A9R1X3W2_LACSA</name>
<protein>
    <recommendedName>
        <fullName evidence="3">F-box domain-containing protein</fullName>
    </recommendedName>
</protein>
<keyword evidence="2" id="KW-0560">Oxidoreductase</keyword>
<dbReference type="PANTHER" id="PTHR10366:SF696">
    <property type="entry name" value="OS07G0601900 PROTEIN"/>
    <property type="match status" value="1"/>
</dbReference>